<dbReference type="InterPro" id="IPR018485">
    <property type="entry name" value="FGGY_C"/>
</dbReference>
<evidence type="ECO:0000256" key="8">
    <source>
        <dbReference type="ARBA" id="ARBA00066370"/>
    </source>
</evidence>
<evidence type="ECO:0000256" key="7">
    <source>
        <dbReference type="ARBA" id="ARBA00051146"/>
    </source>
</evidence>
<comment type="cofactor">
    <cofactor evidence="1">
        <name>a divalent metal cation</name>
        <dbReference type="ChEBI" id="CHEBI:60240"/>
    </cofactor>
</comment>
<comment type="similarity">
    <text evidence="2">Belongs to the FGGY kinase family.</text>
</comment>
<feature type="domain" description="Carbohydrate kinase FGGY C-terminal" evidence="11">
    <location>
        <begin position="281"/>
        <end position="438"/>
    </location>
</feature>
<dbReference type="AlphaFoldDB" id="A0A2G4EYI6"/>
<gene>
    <name evidence="12" type="ORF">CP500_015230</name>
</gene>
<evidence type="ECO:0000313" key="12">
    <source>
        <dbReference type="EMBL" id="PHX54589.1"/>
    </source>
</evidence>
<comment type="catalytic activity">
    <reaction evidence="7">
        <text>D-ribulose + ATP = D-ribulose 5-phosphate + ADP + H(+)</text>
        <dbReference type="Rhea" id="RHEA:17601"/>
        <dbReference type="ChEBI" id="CHEBI:15378"/>
        <dbReference type="ChEBI" id="CHEBI:17173"/>
        <dbReference type="ChEBI" id="CHEBI:30616"/>
        <dbReference type="ChEBI" id="CHEBI:58121"/>
        <dbReference type="ChEBI" id="CHEBI:456216"/>
        <dbReference type="EC" id="2.7.1.47"/>
    </reaction>
</comment>
<evidence type="ECO:0000256" key="5">
    <source>
        <dbReference type="ARBA" id="ARBA00022777"/>
    </source>
</evidence>
<proteinExistence type="inferred from homology"/>
<name>A0A2G4EYI6_9CYAN</name>
<evidence type="ECO:0000313" key="13">
    <source>
        <dbReference type="Proteomes" id="UP000226442"/>
    </source>
</evidence>
<dbReference type="RefSeq" id="WP_096829961.1">
    <property type="nucleotide sequence ID" value="NZ_NXIB02000089.1"/>
</dbReference>
<dbReference type="CDD" id="cd07783">
    <property type="entry name" value="ASKHA_NBD_FGGY_SePSK_AtXK1-like"/>
    <property type="match status" value="1"/>
</dbReference>
<dbReference type="PANTHER" id="PTHR10196:SF80">
    <property type="entry name" value="D-RIBULOSE KINASE"/>
    <property type="match status" value="1"/>
</dbReference>
<sequence length="442" mass="47766">MNFYLGIDFGTTGVRSTAIDSNGNIHSESQYNFTHEEPASELPSRWENALWAVIEQIPLAIRSQVRSIAIDGTSSTVMLCDTEGIPVCEPILYNDGRGVTVLDRLRAIAPANHTVLNATSSLAKLLWWLECEDTGRAGTGAPPLRRFFLHQADWLAFLLHGKLGISDYHNALKLGYDVANLCYPSWLTEGIAGVFKSSIAPILPQVVAPGIAIGPVTAQIGDRFGFPHDCIVCGGTTDSIAAFLASGVNSPGEAVTSLGSTLAIKLLSYTRVDDARYGIYSHRFTSPLQGGAGGGLWLVGGASNTGGAVLRHFFTDTELDYYSKQIDPKQESLLDYYPLLKKGDRFPNNDPNLLPRLEPRPADPVEFLHGLLESIARIESRGYELLQELGATPLTKVYTAGGGAKNLVWSAIRKRYLKVPVVTPVRTSAAYGSALLAMTVDS</sequence>
<dbReference type="SUPFAM" id="SSF53067">
    <property type="entry name" value="Actin-like ATPase domain"/>
    <property type="match status" value="2"/>
</dbReference>
<evidence type="ECO:0000256" key="4">
    <source>
        <dbReference type="ARBA" id="ARBA00022741"/>
    </source>
</evidence>
<dbReference type="GO" id="GO:0005524">
    <property type="term" value="F:ATP binding"/>
    <property type="evidence" value="ECO:0007669"/>
    <property type="project" value="UniProtKB-KW"/>
</dbReference>
<reference evidence="12" key="1">
    <citation type="submission" date="2017-10" db="EMBL/GenBank/DDBJ databases">
        <title>Draft genome sequence of the planktic cyanobacteria Tychonema bourrellyi isolated from alpine lentic freshwater.</title>
        <authorList>
            <person name="Tett A."/>
            <person name="Armanini F."/>
            <person name="Asnicar F."/>
            <person name="Boscaini A."/>
            <person name="Pasolli E."/>
            <person name="Zolfo M."/>
            <person name="Donati C."/>
            <person name="Salmaso N."/>
            <person name="Segata N."/>
        </authorList>
    </citation>
    <scope>NUCLEOTIDE SEQUENCE</scope>
    <source>
        <strain evidence="12">FEM_GT703</strain>
    </source>
</reference>
<dbReference type="PANTHER" id="PTHR10196">
    <property type="entry name" value="SUGAR KINASE"/>
    <property type="match status" value="1"/>
</dbReference>
<keyword evidence="4" id="KW-0547">Nucleotide-binding</keyword>
<dbReference type="FunFam" id="3.30.420.40:FF:000180">
    <property type="entry name" value="D-ribulose kinase isoform X1"/>
    <property type="match status" value="1"/>
</dbReference>
<comment type="caution">
    <text evidence="12">The sequence shown here is derived from an EMBL/GenBank/DDBJ whole genome shotgun (WGS) entry which is preliminary data.</text>
</comment>
<dbReference type="Pfam" id="PF00370">
    <property type="entry name" value="FGGY_N"/>
    <property type="match status" value="1"/>
</dbReference>
<dbReference type="GO" id="GO:0019150">
    <property type="term" value="F:D-ribulokinase activity"/>
    <property type="evidence" value="ECO:0007669"/>
    <property type="project" value="UniProtKB-EC"/>
</dbReference>
<evidence type="ECO:0000259" key="10">
    <source>
        <dbReference type="Pfam" id="PF00370"/>
    </source>
</evidence>
<keyword evidence="6" id="KW-0067">ATP-binding</keyword>
<evidence type="ECO:0000256" key="9">
    <source>
        <dbReference type="ARBA" id="ARBA00072590"/>
    </source>
</evidence>
<evidence type="ECO:0000256" key="3">
    <source>
        <dbReference type="ARBA" id="ARBA00022679"/>
    </source>
</evidence>
<dbReference type="Pfam" id="PF02782">
    <property type="entry name" value="FGGY_C"/>
    <property type="match status" value="1"/>
</dbReference>
<dbReference type="InterPro" id="IPR018484">
    <property type="entry name" value="FGGY_N"/>
</dbReference>
<protein>
    <recommendedName>
        <fullName evidence="9">D-ribulose kinase</fullName>
        <ecNumber evidence="8">2.7.1.47</ecNumber>
    </recommendedName>
</protein>
<keyword evidence="5 12" id="KW-0418">Kinase</keyword>
<dbReference type="OrthoDB" id="9805576at2"/>
<evidence type="ECO:0000259" key="11">
    <source>
        <dbReference type="Pfam" id="PF02782"/>
    </source>
</evidence>
<evidence type="ECO:0000256" key="2">
    <source>
        <dbReference type="ARBA" id="ARBA00009156"/>
    </source>
</evidence>
<dbReference type="EMBL" id="NXIB02000089">
    <property type="protein sequence ID" value="PHX54589.1"/>
    <property type="molecule type" value="Genomic_DNA"/>
</dbReference>
<dbReference type="GO" id="GO:0005829">
    <property type="term" value="C:cytosol"/>
    <property type="evidence" value="ECO:0007669"/>
    <property type="project" value="TreeGrafter"/>
</dbReference>
<accession>A0A2G4EYI6</accession>
<dbReference type="GO" id="GO:0004856">
    <property type="term" value="F:D-xylulokinase activity"/>
    <property type="evidence" value="ECO:0007669"/>
    <property type="project" value="TreeGrafter"/>
</dbReference>
<feature type="domain" description="Carbohydrate kinase FGGY N-terminal" evidence="10">
    <location>
        <begin position="4"/>
        <end position="244"/>
    </location>
</feature>
<keyword evidence="13" id="KW-1185">Reference proteome</keyword>
<organism evidence="12 13">
    <name type="scientific">Tychonema bourrellyi FEM_GT703</name>
    <dbReference type="NCBI Taxonomy" id="2040638"/>
    <lineage>
        <taxon>Bacteria</taxon>
        <taxon>Bacillati</taxon>
        <taxon>Cyanobacteriota</taxon>
        <taxon>Cyanophyceae</taxon>
        <taxon>Oscillatoriophycideae</taxon>
        <taxon>Oscillatoriales</taxon>
        <taxon>Microcoleaceae</taxon>
        <taxon>Tychonema</taxon>
    </lineage>
</organism>
<keyword evidence="3" id="KW-0808">Transferase</keyword>
<evidence type="ECO:0000256" key="1">
    <source>
        <dbReference type="ARBA" id="ARBA00001968"/>
    </source>
</evidence>
<dbReference type="Gene3D" id="3.30.420.40">
    <property type="match status" value="2"/>
</dbReference>
<dbReference type="PIRSF" id="PIRSF000538">
    <property type="entry name" value="GlpK"/>
    <property type="match status" value="1"/>
</dbReference>
<evidence type="ECO:0000256" key="6">
    <source>
        <dbReference type="ARBA" id="ARBA00022840"/>
    </source>
</evidence>
<dbReference type="EC" id="2.7.1.47" evidence="8"/>
<dbReference type="InterPro" id="IPR043129">
    <property type="entry name" value="ATPase_NBD"/>
</dbReference>
<dbReference type="GO" id="GO:0005997">
    <property type="term" value="P:xylulose metabolic process"/>
    <property type="evidence" value="ECO:0007669"/>
    <property type="project" value="TreeGrafter"/>
</dbReference>
<dbReference type="InterPro" id="IPR000577">
    <property type="entry name" value="Carb_kinase_FGGY"/>
</dbReference>
<dbReference type="Proteomes" id="UP000226442">
    <property type="component" value="Unassembled WGS sequence"/>
</dbReference>